<reference evidence="2" key="1">
    <citation type="journal article" date="2012" name="Science">
        <title>The Paleozoic origin of enzymatic lignin decomposition reconstructed from 31 fungal genomes.</title>
        <authorList>
            <person name="Floudas D."/>
            <person name="Binder M."/>
            <person name="Riley R."/>
            <person name="Barry K."/>
            <person name="Blanchette R.A."/>
            <person name="Henrissat B."/>
            <person name="Martinez A.T."/>
            <person name="Otillar R."/>
            <person name="Spatafora J.W."/>
            <person name="Yadav J.S."/>
            <person name="Aerts A."/>
            <person name="Benoit I."/>
            <person name="Boyd A."/>
            <person name="Carlson A."/>
            <person name="Copeland A."/>
            <person name="Coutinho P.M."/>
            <person name="de Vries R.P."/>
            <person name="Ferreira P."/>
            <person name="Findley K."/>
            <person name="Foster B."/>
            <person name="Gaskell J."/>
            <person name="Glotzer D."/>
            <person name="Gorecki P."/>
            <person name="Heitman J."/>
            <person name="Hesse C."/>
            <person name="Hori C."/>
            <person name="Igarashi K."/>
            <person name="Jurgens J.A."/>
            <person name="Kallen N."/>
            <person name="Kersten P."/>
            <person name="Kohler A."/>
            <person name="Kuees U."/>
            <person name="Kumar T.K.A."/>
            <person name="Kuo A."/>
            <person name="LaButti K."/>
            <person name="Larrondo L.F."/>
            <person name="Lindquist E."/>
            <person name="Ling A."/>
            <person name="Lombard V."/>
            <person name="Lucas S."/>
            <person name="Lundell T."/>
            <person name="Martin R."/>
            <person name="McLaughlin D.J."/>
            <person name="Morgenstern I."/>
            <person name="Morin E."/>
            <person name="Murat C."/>
            <person name="Nagy L.G."/>
            <person name="Nolan M."/>
            <person name="Ohm R.A."/>
            <person name="Patyshakuliyeva A."/>
            <person name="Rokas A."/>
            <person name="Ruiz-Duenas F.J."/>
            <person name="Sabat G."/>
            <person name="Salamov A."/>
            <person name="Samejima M."/>
            <person name="Schmutz J."/>
            <person name="Slot J.C."/>
            <person name="St John F."/>
            <person name="Stenlid J."/>
            <person name="Sun H."/>
            <person name="Sun S."/>
            <person name="Syed K."/>
            <person name="Tsang A."/>
            <person name="Wiebenga A."/>
            <person name="Young D."/>
            <person name="Pisabarro A."/>
            <person name="Eastwood D.C."/>
            <person name="Martin F."/>
            <person name="Cullen D."/>
            <person name="Grigoriev I.V."/>
            <person name="Hibbett D.S."/>
        </authorList>
    </citation>
    <scope>NUCLEOTIDE SEQUENCE [LARGE SCALE GENOMIC DNA]</scope>
    <source>
        <strain evidence="2">RWD-64-598 SS2</strain>
    </source>
</reference>
<dbReference type="EMBL" id="JH711573">
    <property type="protein sequence ID" value="EIW86100.1"/>
    <property type="molecule type" value="Genomic_DNA"/>
</dbReference>
<protein>
    <submittedName>
        <fullName evidence="1">Uncharacterized protein</fullName>
    </submittedName>
</protein>
<organism evidence="1 2">
    <name type="scientific">Coniophora puteana (strain RWD-64-598)</name>
    <name type="common">Brown rot fungus</name>
    <dbReference type="NCBI Taxonomy" id="741705"/>
    <lineage>
        <taxon>Eukaryota</taxon>
        <taxon>Fungi</taxon>
        <taxon>Dikarya</taxon>
        <taxon>Basidiomycota</taxon>
        <taxon>Agaricomycotina</taxon>
        <taxon>Agaricomycetes</taxon>
        <taxon>Agaricomycetidae</taxon>
        <taxon>Boletales</taxon>
        <taxon>Coniophorineae</taxon>
        <taxon>Coniophoraceae</taxon>
        <taxon>Coniophora</taxon>
    </lineage>
</organism>
<feature type="non-terminal residue" evidence="1">
    <location>
        <position position="1"/>
    </location>
</feature>
<evidence type="ECO:0000313" key="2">
    <source>
        <dbReference type="Proteomes" id="UP000053558"/>
    </source>
</evidence>
<keyword evidence="2" id="KW-1185">Reference proteome</keyword>
<dbReference type="KEGG" id="cput:CONPUDRAFT_35795"/>
<dbReference type="Proteomes" id="UP000053558">
    <property type="component" value="Unassembled WGS sequence"/>
</dbReference>
<dbReference type="RefSeq" id="XP_007762380.1">
    <property type="nucleotide sequence ID" value="XM_007764190.1"/>
</dbReference>
<dbReference type="OrthoDB" id="420076at2759"/>
<accession>A0A5M3N3W2</accession>
<evidence type="ECO:0000313" key="1">
    <source>
        <dbReference type="EMBL" id="EIW86100.1"/>
    </source>
</evidence>
<dbReference type="OMA" id="THEDNQD"/>
<comment type="caution">
    <text evidence="1">The sequence shown here is derived from an EMBL/GenBank/DDBJ whole genome shotgun (WGS) entry which is preliminary data.</text>
</comment>
<name>A0A5M3N3W2_CONPW</name>
<feature type="non-terminal residue" evidence="1">
    <location>
        <position position="138"/>
    </location>
</feature>
<dbReference type="GeneID" id="19206800"/>
<proteinExistence type="predicted"/>
<gene>
    <name evidence="1" type="ORF">CONPUDRAFT_35795</name>
</gene>
<sequence>LDSLIISKEKLYEHKTLRVNFTTYDLRREHDTINPRSHADIMLLSQDEPTDKNAHPYWYARVTFIFHVMVRFHHEDPSKSRRVDVLLIRWLHRDSNFQDIFVDRRLPRVSFFPLGTSECWDFIDPSTVIRSVHLLPGF</sequence>
<dbReference type="AlphaFoldDB" id="A0A5M3N3W2"/>